<dbReference type="SUPFAM" id="SSF57850">
    <property type="entry name" value="RING/U-box"/>
    <property type="match status" value="1"/>
</dbReference>
<feature type="compositionally biased region" description="Acidic residues" evidence="5">
    <location>
        <begin position="960"/>
        <end position="979"/>
    </location>
</feature>
<comment type="caution">
    <text evidence="7">The sequence shown here is derived from an EMBL/GenBank/DDBJ whole genome shotgun (WGS) entry which is preliminary data.</text>
</comment>
<feature type="compositionally biased region" description="Acidic residues" evidence="5">
    <location>
        <begin position="158"/>
        <end position="191"/>
    </location>
</feature>
<dbReference type="InterPro" id="IPR018957">
    <property type="entry name" value="Znf_C3HC4_RING-type"/>
</dbReference>
<evidence type="ECO:0000256" key="5">
    <source>
        <dbReference type="SAM" id="MobiDB-lite"/>
    </source>
</evidence>
<feature type="compositionally biased region" description="Basic and acidic residues" evidence="5">
    <location>
        <begin position="343"/>
        <end position="359"/>
    </location>
</feature>
<protein>
    <recommendedName>
        <fullName evidence="6">RING-type domain-containing protein</fullName>
    </recommendedName>
</protein>
<dbReference type="InterPro" id="IPR050149">
    <property type="entry name" value="Collagen_superfamily"/>
</dbReference>
<keyword evidence="8" id="KW-1185">Reference proteome</keyword>
<dbReference type="InterPro" id="IPR013083">
    <property type="entry name" value="Znf_RING/FYVE/PHD"/>
</dbReference>
<proteinExistence type="predicted"/>
<evidence type="ECO:0000259" key="6">
    <source>
        <dbReference type="PROSITE" id="PS50089"/>
    </source>
</evidence>
<dbReference type="EMBL" id="JAWZYT010002157">
    <property type="protein sequence ID" value="KAK4306268.1"/>
    <property type="molecule type" value="Genomic_DNA"/>
</dbReference>
<feature type="compositionally biased region" description="Basic residues" evidence="5">
    <location>
        <begin position="1635"/>
        <end position="1650"/>
    </location>
</feature>
<feature type="compositionally biased region" description="Low complexity" evidence="5">
    <location>
        <begin position="1362"/>
        <end position="1606"/>
    </location>
</feature>
<feature type="compositionally biased region" description="Polar residues" evidence="5">
    <location>
        <begin position="1280"/>
        <end position="1295"/>
    </location>
</feature>
<sequence>MPLNVLDSTTNQGDEMDPGAEGVLGRDDATTLHKHVGHVLSSSSAECVVRPDGKGVRKTTTAHQQHNGKREVESAEGGECEDESAQQEEEESDESVESGESAEDGESEGESGESGGESAEDGESGGESAEDGESGGESAEDGESGGESAEHGENGGESAEDGESGGESAEDGESEGEWESMGEWESGESEGESAVVVKDRSADDGESEGEWESMGEWESASEGESVRESEGESAEDGESGGESAEEESEGGSAKGESEEESAEDGESEGESSESAEESEVESTEQDGESKEESTEEESGESADDGESEGESAEDGESEVESAEESEGESAEDGESEGESSKQTGERESPKQDTQIKETGKCIILYKHQIKGKTMRLLEKKGKVSLIKEDCTETETSEEEEEGTETSGEEEEGTETSGEEEEGTETSGEEEEGTETSGEEEEGTETSGEEDNVGTSEEDDDNVETSEDEDGSDISGEEENTETPEEQDNVGTSEEEADTETSLEEEEEEEEFLDTDSDNSSEGTVTNVEGGDSSDSDYSDEDDEYEWDSEDDDEVFEDYSYGDYTGDDLADDDDDNGESSDNDSCNSGDTLVDEVQTEQEVEEWQSEDVPESSTMRYSCPGCQSLFRQSSTIPDTLSCGHSLCQQCSSNLLDSEGHVTCPSCKKKVQNLDSLWNTGNNDPQEKHYRKRIRISQQPNVTSPEPGVRFARPTEAVSVSGGCGNSLGFYPVPGASISFEVKGGFGSSISDKSSAKVKNRKFGSETYALFLFIMSGIAVYVTSALYLLHILLFSANPTEYLACQGIHLGDLQSSRLCDQQLRDHLRNASLYFTQPLDMNRKRTFSSPTWSSKVCINPSFPLYTVKPDTQQQGSTVVFSKVIPKETINISSMSTTTEFQPCLTVPTTFTFYPSTTVPIQPSPICWHDGGQVNRHCFLCDTWQCQICRRLHSINWAIPPGYTLVTQEPDDYDDDDDYDYDDDDDDDDDVIQPFPAPFPARFDAIVPRKVPSLPLQTLNWWTGGSNEYPQKELYPPPPSCFSSESHESEYDQETSYIVAQSRARIRTLSTWIQELLTLLPPEMSSILVYSTLTLQEAEERWSSASSSHLSSQTQDFDSAYKVFQSRTESLSDMKLFEKERKKLLYLFQSQMWKRRAAGFQRKHMPVEYAFKEEWNNKKTKMTKTDIETTSDGIGSLGTSSIHTKDFGTLPTPTSGSRQSVIPSKKSGSSVTHTESLDSLDFSLYTLLESTVISMTRIFDQDSVPLGRNSLAPKDKGKQYRGSKRQKAQPESSQSNAFQPVTSKGQKKVSGYFKGQEKQPRDLISPGGLKEQGRHSRVAKNIEPQPGVSKGLPITAQGYQLGSTKGQGKLPGNKGPQPGNKGPQPGNKGPQPGNKGPQPGNKGPQPGNKGPQPGNKGPQPGNKGPQPGNKGPQPGNKGPQPGNKGPQPGNKGPQPGNKGPQPGNKGPQPGNKGPQPGNKGPQPGNKGPQPGNKGPQPGNKGPQPGNKGPQPGNKGPQPGNKGPQPGNKGPQPGNKGPQPGNKGPQPGNKGPQPGNKGPQPGNKGPQPGNKGPQPGNKGPQPGNKGPQPGNKGPQPGNKGPQPGNKGPQPGNKGPQPDSPGNREATEGSASKGKQPMDPAGQNTRSKRKKKNNHKKRGRK</sequence>
<feature type="compositionally biased region" description="Polar residues" evidence="5">
    <location>
        <begin position="1202"/>
        <end position="1224"/>
    </location>
</feature>
<accession>A0AAE1PD56</accession>
<dbReference type="PANTHER" id="PTHR24023">
    <property type="entry name" value="COLLAGEN ALPHA"/>
    <property type="match status" value="1"/>
</dbReference>
<feature type="compositionally biased region" description="Polar residues" evidence="5">
    <location>
        <begin position="1"/>
        <end position="13"/>
    </location>
</feature>
<dbReference type="InterPro" id="IPR001841">
    <property type="entry name" value="Znf_RING"/>
</dbReference>
<dbReference type="PROSITE" id="PS50089">
    <property type="entry name" value="ZF_RING_2"/>
    <property type="match status" value="1"/>
</dbReference>
<name>A0AAE1PD56_9EUCA</name>
<feature type="compositionally biased region" description="Acidic residues" evidence="5">
    <location>
        <begin position="391"/>
        <end position="518"/>
    </location>
</feature>
<feature type="compositionally biased region" description="Acidic residues" evidence="5">
    <location>
        <begin position="231"/>
        <end position="249"/>
    </location>
</feature>
<feature type="compositionally biased region" description="Polar residues" evidence="5">
    <location>
        <begin position="1348"/>
        <end position="1357"/>
    </location>
</feature>
<dbReference type="Pfam" id="PF00097">
    <property type="entry name" value="zf-C3HC4"/>
    <property type="match status" value="1"/>
</dbReference>
<feature type="compositionally biased region" description="Acidic residues" evidence="5">
    <location>
        <begin position="531"/>
        <end position="556"/>
    </location>
</feature>
<evidence type="ECO:0000256" key="3">
    <source>
        <dbReference type="ARBA" id="ARBA00022833"/>
    </source>
</evidence>
<evidence type="ECO:0000256" key="1">
    <source>
        <dbReference type="ARBA" id="ARBA00022723"/>
    </source>
</evidence>
<dbReference type="Gene3D" id="3.30.40.10">
    <property type="entry name" value="Zinc/RING finger domain, C3HC4 (zinc finger)"/>
    <property type="match status" value="1"/>
</dbReference>
<feature type="compositionally biased region" description="Acidic residues" evidence="5">
    <location>
        <begin position="118"/>
        <end position="144"/>
    </location>
</feature>
<feature type="domain" description="RING-type" evidence="6">
    <location>
        <begin position="618"/>
        <end position="662"/>
    </location>
</feature>
<feature type="region of interest" description="Disordered" evidence="5">
    <location>
        <begin position="37"/>
        <end position="595"/>
    </location>
</feature>
<evidence type="ECO:0000256" key="2">
    <source>
        <dbReference type="ARBA" id="ARBA00022771"/>
    </source>
</evidence>
<evidence type="ECO:0000313" key="8">
    <source>
        <dbReference type="Proteomes" id="UP001292094"/>
    </source>
</evidence>
<feature type="region of interest" description="Disordered" evidence="5">
    <location>
        <begin position="1179"/>
        <end position="1224"/>
    </location>
</feature>
<feature type="compositionally biased region" description="Polar residues" evidence="5">
    <location>
        <begin position="1179"/>
        <end position="1193"/>
    </location>
</feature>
<feature type="compositionally biased region" description="Acidic residues" evidence="5">
    <location>
        <begin position="293"/>
        <end position="337"/>
    </location>
</feature>
<keyword evidence="3" id="KW-0862">Zinc</keyword>
<organism evidence="7 8">
    <name type="scientific">Petrolisthes manimaculis</name>
    <dbReference type="NCBI Taxonomy" id="1843537"/>
    <lineage>
        <taxon>Eukaryota</taxon>
        <taxon>Metazoa</taxon>
        <taxon>Ecdysozoa</taxon>
        <taxon>Arthropoda</taxon>
        <taxon>Crustacea</taxon>
        <taxon>Multicrustacea</taxon>
        <taxon>Malacostraca</taxon>
        <taxon>Eumalacostraca</taxon>
        <taxon>Eucarida</taxon>
        <taxon>Decapoda</taxon>
        <taxon>Pleocyemata</taxon>
        <taxon>Anomura</taxon>
        <taxon>Galatheoidea</taxon>
        <taxon>Porcellanidae</taxon>
        <taxon>Petrolisthes</taxon>
    </lineage>
</organism>
<feature type="region of interest" description="Disordered" evidence="5">
    <location>
        <begin position="1255"/>
        <end position="1650"/>
    </location>
</feature>
<dbReference type="PANTHER" id="PTHR24023:SF1082">
    <property type="entry name" value="COLLAGEN TRIPLE HELIX REPEAT"/>
    <property type="match status" value="1"/>
</dbReference>
<feature type="compositionally biased region" description="Acidic residues" evidence="5">
    <location>
        <begin position="564"/>
        <end position="580"/>
    </location>
</feature>
<gene>
    <name evidence="7" type="ORF">Pmani_021890</name>
</gene>
<reference evidence="7" key="1">
    <citation type="submission" date="2023-11" db="EMBL/GenBank/DDBJ databases">
        <title>Genome assemblies of two species of porcelain crab, Petrolisthes cinctipes and Petrolisthes manimaculis (Anomura: Porcellanidae).</title>
        <authorList>
            <person name="Angst P."/>
        </authorList>
    </citation>
    <scope>NUCLEOTIDE SEQUENCE</scope>
    <source>
        <strain evidence="7">PB745_02</strain>
        <tissue evidence="7">Gill</tissue>
    </source>
</reference>
<feature type="region of interest" description="Disordered" evidence="5">
    <location>
        <begin position="957"/>
        <end position="979"/>
    </location>
</feature>
<dbReference type="GO" id="GO:0005615">
    <property type="term" value="C:extracellular space"/>
    <property type="evidence" value="ECO:0007669"/>
    <property type="project" value="TreeGrafter"/>
</dbReference>
<keyword evidence="2 4" id="KW-0863">Zinc-finger</keyword>
<feature type="compositionally biased region" description="Basic and acidic residues" evidence="5">
    <location>
        <begin position="375"/>
        <end position="390"/>
    </location>
</feature>
<dbReference type="GO" id="GO:0031012">
    <property type="term" value="C:extracellular matrix"/>
    <property type="evidence" value="ECO:0007669"/>
    <property type="project" value="TreeGrafter"/>
</dbReference>
<dbReference type="GO" id="GO:0008270">
    <property type="term" value="F:zinc ion binding"/>
    <property type="evidence" value="ECO:0007669"/>
    <property type="project" value="UniProtKB-KW"/>
</dbReference>
<feature type="region of interest" description="Disordered" evidence="5">
    <location>
        <begin position="1"/>
        <end position="25"/>
    </location>
</feature>
<evidence type="ECO:0000313" key="7">
    <source>
        <dbReference type="EMBL" id="KAK4306268.1"/>
    </source>
</evidence>
<feature type="compositionally biased region" description="Acidic residues" evidence="5">
    <location>
        <begin position="257"/>
        <end position="286"/>
    </location>
</feature>
<dbReference type="Proteomes" id="UP001292094">
    <property type="component" value="Unassembled WGS sequence"/>
</dbReference>
<feature type="compositionally biased region" description="Acidic residues" evidence="5">
    <location>
        <begin position="74"/>
        <end position="111"/>
    </location>
</feature>
<keyword evidence="1" id="KW-0479">Metal-binding</keyword>
<evidence type="ECO:0000256" key="4">
    <source>
        <dbReference type="PROSITE-ProRule" id="PRU00175"/>
    </source>
</evidence>
<feature type="compositionally biased region" description="Acidic residues" evidence="5">
    <location>
        <begin position="204"/>
        <end position="221"/>
    </location>
</feature>